<evidence type="ECO:0000313" key="2">
    <source>
        <dbReference type="Proteomes" id="UP000189670"/>
    </source>
</evidence>
<feature type="non-terminal residue" evidence="1">
    <location>
        <position position="611"/>
    </location>
</feature>
<dbReference type="Gene3D" id="1.25.40.10">
    <property type="entry name" value="Tetratricopeptide repeat domain"/>
    <property type="match status" value="1"/>
</dbReference>
<dbReference type="AlphaFoldDB" id="A0A1V1NX01"/>
<protein>
    <recommendedName>
        <fullName evidence="3">TPR repeat-containing protein</fullName>
    </recommendedName>
</protein>
<sequence length="611" mass="72386">MFVDWFNKNDPDFSPEMVISYLSQAHIDKPKKQRFFEQALVSRFSKTDSPVNSIIGNMAFINRRMTKDILYFLFQHSDIIKYKNYSKKNCEDFLTGLKQFSFVKYKKDNVFLLHDEMQRLINDYYWEADEKDPDLKLRKEIAGVLVKYYDQALAQTALNDNYHVIYHAERFYYKIFADLSSAFSEFHMGFQKLLDNYQIYHIQLLLQEITQEKYYKRLEAIDQLKLDIDKMRWLNVQYMCQLVLDNYNVINNDPEKFALLCDHPDIRLDALSAAGEAYLWLNQFDNADNHFKNAALAARKLNDPFKESWMRNWIGYTHMRHGAYEKAESIFQKAIHRMILEGIKQGKANLDKQNFIVRLANMYGNMNLKRYLGGYYEASIYGQIAISILQKQTDKREYARNLTSLGESLKFSNKMYHAYQHFTLAKDMTHDPLIQARIHTYIALLYCRHLDYIYIMEDFSLPINREKVMSLFKEQINLEKATSSLANAHHLLKDSPHQLENYTLLFYQGLIYSINDQWEAAIQCFTNCENICTEISYTTGQADACVEKMRCLYFAGKLTLNQCREFKEKLNSLGKDFYNVQAKKRILWETFTMITTNKQKADISKAIYYYV</sequence>
<dbReference type="SUPFAM" id="SSF48452">
    <property type="entry name" value="TPR-like"/>
    <property type="match status" value="1"/>
</dbReference>
<reference evidence="2" key="1">
    <citation type="submission" date="2012-11" db="EMBL/GenBank/DDBJ databases">
        <authorList>
            <person name="Lucero-Rivera Y.E."/>
            <person name="Tovar-Ramirez D."/>
        </authorList>
    </citation>
    <scope>NUCLEOTIDE SEQUENCE [LARGE SCALE GENOMIC DNA]</scope>
    <source>
        <strain evidence="2">Araruama</strain>
    </source>
</reference>
<gene>
    <name evidence="1" type="ORF">OMM_11961</name>
</gene>
<dbReference type="EMBL" id="ATBP01001563">
    <property type="protein sequence ID" value="ETR67093.1"/>
    <property type="molecule type" value="Genomic_DNA"/>
</dbReference>
<comment type="caution">
    <text evidence="1">The sequence shown here is derived from an EMBL/GenBank/DDBJ whole genome shotgun (WGS) entry which is preliminary data.</text>
</comment>
<organism evidence="1 2">
    <name type="scientific">Candidatus Magnetoglobus multicellularis str. Araruama</name>
    <dbReference type="NCBI Taxonomy" id="890399"/>
    <lineage>
        <taxon>Bacteria</taxon>
        <taxon>Pseudomonadati</taxon>
        <taxon>Thermodesulfobacteriota</taxon>
        <taxon>Desulfobacteria</taxon>
        <taxon>Desulfobacterales</taxon>
        <taxon>Desulfobacteraceae</taxon>
        <taxon>Candidatus Magnetoglobus</taxon>
    </lineage>
</organism>
<name>A0A1V1NX01_9BACT</name>
<evidence type="ECO:0008006" key="3">
    <source>
        <dbReference type="Google" id="ProtNLM"/>
    </source>
</evidence>
<evidence type="ECO:0000313" key="1">
    <source>
        <dbReference type="EMBL" id="ETR67093.1"/>
    </source>
</evidence>
<dbReference type="InterPro" id="IPR011990">
    <property type="entry name" value="TPR-like_helical_dom_sf"/>
</dbReference>
<accession>A0A1V1NX01</accession>
<dbReference type="Proteomes" id="UP000189670">
    <property type="component" value="Unassembled WGS sequence"/>
</dbReference>
<proteinExistence type="predicted"/>